<dbReference type="Proteomes" id="UP000018143">
    <property type="component" value="Unassembled WGS sequence"/>
</dbReference>
<reference evidence="1 2" key="1">
    <citation type="journal article" date="2013" name="Genome Announc.">
        <title>Draft Genome Sequence of Helicobacter fennelliae Strain MRY12-0050, Isolated from a Bacteremia Patient.</title>
        <authorList>
            <person name="Rimbara E."/>
            <person name="Matsui M."/>
            <person name="Mori S."/>
            <person name="Suzuki S."/>
            <person name="Suzuki M."/>
            <person name="Kim H."/>
            <person name="Sekizuka T."/>
            <person name="Kuroda M."/>
            <person name="Shibayama K."/>
        </authorList>
    </citation>
    <scope>NUCLEOTIDE SEQUENCE [LARGE SCALE GENOMIC DNA]</scope>
    <source>
        <strain evidence="1 2">MRY12-0050</strain>
    </source>
</reference>
<protein>
    <submittedName>
        <fullName evidence="1">Uncharacterized protein</fullName>
    </submittedName>
</protein>
<sequence>MLYRDFVSLIVPPLADFCYLFEVKDDRMKQSLYDKHNPNILNLFTPYITK</sequence>
<gene>
    <name evidence="1" type="ORF">HFN_1085</name>
</gene>
<dbReference type="STRING" id="1325130.HFN_1085"/>
<evidence type="ECO:0000313" key="2">
    <source>
        <dbReference type="Proteomes" id="UP000018143"/>
    </source>
</evidence>
<dbReference type="EMBL" id="BASD01000027">
    <property type="protein sequence ID" value="GAD19845.1"/>
    <property type="molecule type" value="Genomic_DNA"/>
</dbReference>
<name>T1D0V5_9HELI</name>
<proteinExistence type="predicted"/>
<organism evidence="1 2">
    <name type="scientific">Helicobacter fennelliae MRY12-0050</name>
    <dbReference type="NCBI Taxonomy" id="1325130"/>
    <lineage>
        <taxon>Bacteria</taxon>
        <taxon>Pseudomonadati</taxon>
        <taxon>Campylobacterota</taxon>
        <taxon>Epsilonproteobacteria</taxon>
        <taxon>Campylobacterales</taxon>
        <taxon>Helicobacteraceae</taxon>
        <taxon>Helicobacter</taxon>
    </lineage>
</organism>
<evidence type="ECO:0000313" key="1">
    <source>
        <dbReference type="EMBL" id="GAD19845.1"/>
    </source>
</evidence>
<dbReference type="AlphaFoldDB" id="T1D0V5"/>
<keyword evidence="2" id="KW-1185">Reference proteome</keyword>
<accession>T1D0V5</accession>
<comment type="caution">
    <text evidence="1">The sequence shown here is derived from an EMBL/GenBank/DDBJ whole genome shotgun (WGS) entry which is preliminary data.</text>
</comment>